<feature type="transmembrane region" description="Helical" evidence="6">
    <location>
        <begin position="124"/>
        <end position="147"/>
    </location>
</feature>
<feature type="compositionally biased region" description="Polar residues" evidence="5">
    <location>
        <begin position="676"/>
        <end position="688"/>
    </location>
</feature>
<dbReference type="OrthoDB" id="2563978at2759"/>
<feature type="region of interest" description="Disordered" evidence="5">
    <location>
        <begin position="629"/>
        <end position="648"/>
    </location>
</feature>
<evidence type="ECO:0000313" key="8">
    <source>
        <dbReference type="Proteomes" id="UP000807769"/>
    </source>
</evidence>
<dbReference type="AlphaFoldDB" id="A0A9P7JFX2"/>
<sequence length="790" mass="83023">MAATQQLPSWMTLSTTVYTNAAGQTITSETTLQLPLTYYGPSIPLGSDGAWTYGGLTSPAASTSSLTTSSTATSSTSTQTSTATPTSSSSSYQSTSTSASTSTSPSTSATSNHSSNATSLSKGALIGIIIGAIILFIILLLLFIWFVRWNSRRRDSRAITPIWTGWNVLTPDPTGDEENRPAGLGSPRDSGDDEADSFLRRSTATDPERRPRPVSSLPPGAAPPRIVGSTGSDRTRSSQASTDYGVVLPGSGNFGQAYSGDGIPAHASNEMLSHIMPPGELLRIEDNEELEDIPRPRMYSSSHPSLPEHIAPLLPPPPFEGTATRKPSDRSLLNEKEKSVRSASYPTSDLEDSKVFTARRVRVQELGSRSPQDDDSTNTQPVAGPGSWRNSFSRLRRSWFGSSSSRSGSNSRRGSDKDAEAVQSLLGRRLGVGHTPAGERPMSGVSAKSAVSGNTVYHDAVSRMGTPVSLPSRAITPASQRASAVPATDFAFSMPSGAPPAYDDPYDSLGSRGPSPLSPTGIDVLDIPAPAPFSSASTSGKPLPPGLVPLSSRHAWRDSLSVITGSSNGAGITIDVLDAEPPRAGDGWRNLAGGFLGVSEGPDPSEQRTPFGTPQVIHQGNPLVSERGSLHSMRSHLSPYSARSSSGSAPTSFARAFNLSGSNSSRPSANSAHSRVTTTSSASLNSSRPFGPISPSVSAFGYADPSQYMSRATEEFEDQFAEPGSRTSILGPMPSFSTRSALSQPTIRSVGGTTVTSDDTEVTRTTVTSGSEDAMSTPTPWFQERIRAEI</sequence>
<name>A0A9P7JFX2_9AGAM</name>
<feature type="compositionally biased region" description="Basic and acidic residues" evidence="5">
    <location>
        <begin position="326"/>
        <end position="340"/>
    </location>
</feature>
<feature type="region of interest" description="Disordered" evidence="5">
    <location>
        <begin position="295"/>
        <end position="351"/>
    </location>
</feature>
<evidence type="ECO:0000256" key="3">
    <source>
        <dbReference type="ARBA" id="ARBA00022989"/>
    </source>
</evidence>
<feature type="region of interest" description="Disordered" evidence="5">
    <location>
        <begin position="62"/>
        <end position="118"/>
    </location>
</feature>
<feature type="region of interest" description="Disordered" evidence="5">
    <location>
        <begin position="660"/>
        <end position="690"/>
    </location>
</feature>
<feature type="region of interest" description="Disordered" evidence="5">
    <location>
        <begin position="364"/>
        <end position="449"/>
    </location>
</feature>
<feature type="region of interest" description="Disordered" evidence="5">
    <location>
        <begin position="496"/>
        <end position="542"/>
    </location>
</feature>
<dbReference type="Proteomes" id="UP000807769">
    <property type="component" value="Unassembled WGS sequence"/>
</dbReference>
<feature type="compositionally biased region" description="Low complexity" evidence="5">
    <location>
        <begin position="508"/>
        <end position="519"/>
    </location>
</feature>
<keyword evidence="8" id="KW-1185">Reference proteome</keyword>
<evidence type="ECO:0000256" key="6">
    <source>
        <dbReference type="SAM" id="Phobius"/>
    </source>
</evidence>
<feature type="compositionally biased region" description="Low complexity" evidence="5">
    <location>
        <begin position="398"/>
        <end position="412"/>
    </location>
</feature>
<dbReference type="GO" id="GO:0071944">
    <property type="term" value="C:cell periphery"/>
    <property type="evidence" value="ECO:0007669"/>
    <property type="project" value="UniProtKB-ARBA"/>
</dbReference>
<feature type="region of interest" description="Disordered" evidence="5">
    <location>
        <begin position="599"/>
        <end position="620"/>
    </location>
</feature>
<evidence type="ECO:0000256" key="5">
    <source>
        <dbReference type="SAM" id="MobiDB-lite"/>
    </source>
</evidence>
<feature type="compositionally biased region" description="Polar residues" evidence="5">
    <location>
        <begin position="607"/>
        <end position="618"/>
    </location>
</feature>
<accession>A0A9P7JFX2</accession>
<comment type="subcellular location">
    <subcellularLocation>
        <location evidence="1">Membrane</location>
        <topology evidence="1">Single-pass membrane protein</topology>
    </subcellularLocation>
</comment>
<keyword evidence="4 6" id="KW-0472">Membrane</keyword>
<evidence type="ECO:0000256" key="2">
    <source>
        <dbReference type="ARBA" id="ARBA00022692"/>
    </source>
</evidence>
<evidence type="ECO:0000256" key="4">
    <source>
        <dbReference type="ARBA" id="ARBA00023136"/>
    </source>
</evidence>
<dbReference type="EMBL" id="JABBWG010000007">
    <property type="protein sequence ID" value="KAG1820809.1"/>
    <property type="molecule type" value="Genomic_DNA"/>
</dbReference>
<comment type="caution">
    <text evidence="7">The sequence shown here is derived from an EMBL/GenBank/DDBJ whole genome shotgun (WGS) entry which is preliminary data.</text>
</comment>
<dbReference type="PANTHER" id="PTHR15549:SF6">
    <property type="entry name" value="MID2 DOMAIN-CONTAINING PROTEIN"/>
    <property type="match status" value="1"/>
</dbReference>
<dbReference type="GO" id="GO:0016020">
    <property type="term" value="C:membrane"/>
    <property type="evidence" value="ECO:0007669"/>
    <property type="project" value="UniProtKB-SubCell"/>
</dbReference>
<dbReference type="InterPro" id="IPR051694">
    <property type="entry name" value="Immunoregulatory_rcpt-like"/>
</dbReference>
<feature type="compositionally biased region" description="Low complexity" evidence="5">
    <location>
        <begin position="638"/>
        <end position="648"/>
    </location>
</feature>
<evidence type="ECO:0000256" key="1">
    <source>
        <dbReference type="ARBA" id="ARBA00004167"/>
    </source>
</evidence>
<evidence type="ECO:0000313" key="7">
    <source>
        <dbReference type="EMBL" id="KAG1820809.1"/>
    </source>
</evidence>
<protein>
    <submittedName>
        <fullName evidence="7">Uncharacterized protein</fullName>
    </submittedName>
</protein>
<feature type="compositionally biased region" description="Polar residues" evidence="5">
    <location>
        <begin position="229"/>
        <end position="242"/>
    </location>
</feature>
<keyword evidence="3 6" id="KW-1133">Transmembrane helix</keyword>
<dbReference type="PANTHER" id="PTHR15549">
    <property type="entry name" value="PAIRED IMMUNOGLOBULIN-LIKE TYPE 2 RECEPTOR"/>
    <property type="match status" value="1"/>
</dbReference>
<organism evidence="7 8">
    <name type="scientific">Suillus subaureus</name>
    <dbReference type="NCBI Taxonomy" id="48587"/>
    <lineage>
        <taxon>Eukaryota</taxon>
        <taxon>Fungi</taxon>
        <taxon>Dikarya</taxon>
        <taxon>Basidiomycota</taxon>
        <taxon>Agaricomycotina</taxon>
        <taxon>Agaricomycetes</taxon>
        <taxon>Agaricomycetidae</taxon>
        <taxon>Boletales</taxon>
        <taxon>Suillineae</taxon>
        <taxon>Suillaceae</taxon>
        <taxon>Suillus</taxon>
    </lineage>
</organism>
<feature type="compositionally biased region" description="Low complexity" evidence="5">
    <location>
        <begin position="660"/>
        <end position="675"/>
    </location>
</feature>
<proteinExistence type="predicted"/>
<dbReference type="RefSeq" id="XP_041195876.1">
    <property type="nucleotide sequence ID" value="XM_041339632.1"/>
</dbReference>
<reference evidence="7" key="1">
    <citation type="journal article" date="2020" name="New Phytol.">
        <title>Comparative genomics reveals dynamic genome evolution in host specialist ectomycorrhizal fungi.</title>
        <authorList>
            <person name="Lofgren L.A."/>
            <person name="Nguyen N.H."/>
            <person name="Vilgalys R."/>
            <person name="Ruytinx J."/>
            <person name="Liao H.L."/>
            <person name="Branco S."/>
            <person name="Kuo A."/>
            <person name="LaButti K."/>
            <person name="Lipzen A."/>
            <person name="Andreopoulos W."/>
            <person name="Pangilinan J."/>
            <person name="Riley R."/>
            <person name="Hundley H."/>
            <person name="Na H."/>
            <person name="Barry K."/>
            <person name="Grigoriev I.V."/>
            <person name="Stajich J.E."/>
            <person name="Kennedy P.G."/>
        </authorList>
    </citation>
    <scope>NUCLEOTIDE SEQUENCE</scope>
    <source>
        <strain evidence="7">MN1</strain>
    </source>
</reference>
<gene>
    <name evidence="7" type="ORF">BJ212DRAFT_1477908</name>
</gene>
<feature type="region of interest" description="Disordered" evidence="5">
    <location>
        <begin position="165"/>
        <end position="244"/>
    </location>
</feature>
<keyword evidence="2 6" id="KW-0812">Transmembrane</keyword>
<dbReference type="GeneID" id="64633648"/>